<evidence type="ECO:0000256" key="6">
    <source>
        <dbReference type="RuleBase" id="RU365090"/>
    </source>
</evidence>
<protein>
    <recommendedName>
        <fullName evidence="6">Molybdopterin molybdenumtransferase</fullName>
        <ecNumber evidence="6">2.10.1.1</ecNumber>
    </recommendedName>
</protein>
<comment type="similarity">
    <text evidence="3 6">Belongs to the MoeA family.</text>
</comment>
<dbReference type="Pfam" id="PF03453">
    <property type="entry name" value="MoeA_N"/>
    <property type="match status" value="1"/>
</dbReference>
<dbReference type="InterPro" id="IPR038987">
    <property type="entry name" value="MoeA-like"/>
</dbReference>
<comment type="cofactor">
    <cofactor evidence="6">
        <name>Mg(2+)</name>
        <dbReference type="ChEBI" id="CHEBI:18420"/>
    </cofactor>
</comment>
<comment type="pathway">
    <text evidence="2 6">Cofactor biosynthesis; molybdopterin biosynthesis.</text>
</comment>
<dbReference type="EC" id="2.10.1.1" evidence="6"/>
<keyword evidence="6" id="KW-0479">Metal-binding</keyword>
<dbReference type="PANTHER" id="PTHR10192:SF5">
    <property type="entry name" value="GEPHYRIN"/>
    <property type="match status" value="1"/>
</dbReference>
<dbReference type="InterPro" id="IPR005111">
    <property type="entry name" value="MoeA_C_domain_IV"/>
</dbReference>
<keyword evidence="6" id="KW-0460">Magnesium</keyword>
<dbReference type="Pfam" id="PF00994">
    <property type="entry name" value="MoCF_biosynth"/>
    <property type="match status" value="1"/>
</dbReference>
<dbReference type="Pfam" id="PF03454">
    <property type="entry name" value="MoeA_C"/>
    <property type="match status" value="1"/>
</dbReference>
<evidence type="ECO:0000256" key="5">
    <source>
        <dbReference type="ARBA" id="ARBA00047317"/>
    </source>
</evidence>
<dbReference type="EMBL" id="CP106753">
    <property type="protein sequence ID" value="UXY15856.1"/>
    <property type="molecule type" value="Genomic_DNA"/>
</dbReference>
<dbReference type="PANTHER" id="PTHR10192">
    <property type="entry name" value="MOLYBDOPTERIN BIOSYNTHESIS PROTEIN"/>
    <property type="match status" value="1"/>
</dbReference>
<comment type="function">
    <text evidence="1 6">Catalyzes the insertion of molybdate into adenylated molybdopterin with the concomitant release of AMP.</text>
</comment>
<keyword evidence="4 6" id="KW-0501">Molybdenum cofactor biosynthesis</keyword>
<evidence type="ECO:0000256" key="2">
    <source>
        <dbReference type="ARBA" id="ARBA00005046"/>
    </source>
</evidence>
<dbReference type="PROSITE" id="PS01079">
    <property type="entry name" value="MOCF_BIOSYNTHESIS_2"/>
    <property type="match status" value="1"/>
</dbReference>
<dbReference type="InterPro" id="IPR036688">
    <property type="entry name" value="MoeA_C_domain_IV_sf"/>
</dbReference>
<organism evidence="8 9">
    <name type="scientific">Chitiniphilus purpureus</name>
    <dbReference type="NCBI Taxonomy" id="2981137"/>
    <lineage>
        <taxon>Bacteria</taxon>
        <taxon>Pseudomonadati</taxon>
        <taxon>Pseudomonadota</taxon>
        <taxon>Betaproteobacteria</taxon>
        <taxon>Neisseriales</taxon>
        <taxon>Chitinibacteraceae</taxon>
        <taxon>Chitiniphilus</taxon>
    </lineage>
</organism>
<keyword evidence="9" id="KW-1185">Reference proteome</keyword>
<gene>
    <name evidence="8" type="ORF">N8I74_02225</name>
</gene>
<keyword evidence="6" id="KW-0808">Transferase</keyword>
<comment type="catalytic activity">
    <reaction evidence="5">
        <text>adenylyl-molybdopterin + molybdate = Mo-molybdopterin + AMP + H(+)</text>
        <dbReference type="Rhea" id="RHEA:35047"/>
        <dbReference type="ChEBI" id="CHEBI:15378"/>
        <dbReference type="ChEBI" id="CHEBI:36264"/>
        <dbReference type="ChEBI" id="CHEBI:62727"/>
        <dbReference type="ChEBI" id="CHEBI:71302"/>
        <dbReference type="ChEBI" id="CHEBI:456215"/>
        <dbReference type="EC" id="2.10.1.1"/>
    </reaction>
</comment>
<dbReference type="Gene3D" id="2.170.190.11">
    <property type="entry name" value="Molybdopterin biosynthesis moea protein, domain 3"/>
    <property type="match status" value="1"/>
</dbReference>
<dbReference type="SMART" id="SM00852">
    <property type="entry name" value="MoCF_biosynth"/>
    <property type="match status" value="1"/>
</dbReference>
<dbReference type="SUPFAM" id="SSF63882">
    <property type="entry name" value="MoeA N-terminal region -like"/>
    <property type="match status" value="1"/>
</dbReference>
<dbReference type="NCBIfam" id="TIGR00177">
    <property type="entry name" value="molyb_syn"/>
    <property type="match status" value="1"/>
</dbReference>
<reference evidence="8" key="1">
    <citation type="submission" date="2022-10" db="EMBL/GenBank/DDBJ databases">
        <title>Chitiniphilus purpureus sp. nov., a novel chitin-degrading bacterium isolated from crawfish pond sediment.</title>
        <authorList>
            <person name="Li K."/>
        </authorList>
    </citation>
    <scope>NUCLEOTIDE SEQUENCE</scope>
    <source>
        <strain evidence="8">CD1</strain>
    </source>
</reference>
<dbReference type="NCBIfam" id="NF045515">
    <property type="entry name" value="Glp_gephyrin"/>
    <property type="match status" value="1"/>
</dbReference>
<evidence type="ECO:0000256" key="3">
    <source>
        <dbReference type="ARBA" id="ARBA00010763"/>
    </source>
</evidence>
<dbReference type="Gene3D" id="2.40.340.10">
    <property type="entry name" value="MoeA, C-terminal, domain IV"/>
    <property type="match status" value="1"/>
</dbReference>
<evidence type="ECO:0000313" key="9">
    <source>
        <dbReference type="Proteomes" id="UP001061302"/>
    </source>
</evidence>
<dbReference type="CDD" id="cd00887">
    <property type="entry name" value="MoeA"/>
    <property type="match status" value="1"/>
</dbReference>
<accession>A0ABY6DND0</accession>
<dbReference type="Proteomes" id="UP001061302">
    <property type="component" value="Chromosome"/>
</dbReference>
<dbReference type="InterPro" id="IPR036425">
    <property type="entry name" value="MoaB/Mog-like_dom_sf"/>
</dbReference>
<keyword evidence="6" id="KW-0500">Molybdenum</keyword>
<dbReference type="InterPro" id="IPR001453">
    <property type="entry name" value="MoaB/Mog_dom"/>
</dbReference>
<dbReference type="InterPro" id="IPR008284">
    <property type="entry name" value="MoCF_biosynth_CS"/>
</dbReference>
<evidence type="ECO:0000256" key="4">
    <source>
        <dbReference type="ARBA" id="ARBA00023150"/>
    </source>
</evidence>
<feature type="domain" description="MoaB/Mog" evidence="7">
    <location>
        <begin position="176"/>
        <end position="313"/>
    </location>
</feature>
<dbReference type="Gene3D" id="3.40.980.10">
    <property type="entry name" value="MoaB/Mog-like domain"/>
    <property type="match status" value="1"/>
</dbReference>
<name>A0ABY6DND0_9NEIS</name>
<dbReference type="InterPro" id="IPR005110">
    <property type="entry name" value="MoeA_linker/N"/>
</dbReference>
<evidence type="ECO:0000313" key="8">
    <source>
        <dbReference type="EMBL" id="UXY15856.1"/>
    </source>
</evidence>
<evidence type="ECO:0000256" key="1">
    <source>
        <dbReference type="ARBA" id="ARBA00002901"/>
    </source>
</evidence>
<dbReference type="InterPro" id="IPR036135">
    <property type="entry name" value="MoeA_linker/N_sf"/>
</dbReference>
<proteinExistence type="inferred from homology"/>
<dbReference type="SUPFAM" id="SSF53218">
    <property type="entry name" value="Molybdenum cofactor biosynthesis proteins"/>
    <property type="match status" value="1"/>
</dbReference>
<dbReference type="RefSeq" id="WP_263125291.1">
    <property type="nucleotide sequence ID" value="NZ_CP106753.1"/>
</dbReference>
<sequence length="397" mass="40951">MLLSLEAMLARLAAQPLPPPQVESVPLQQAAGRISAATVVAALDLPPFAASAMDGYAVAMTTAAPAGPYRLAGYAAAGSCEAQRLEPGEALRVLTGAPLPAGCTAVVPQEQVRCDGPQLHLHASPQPGAHMRLPGSELAAGTPLLQQGERIRTLQIGLLASQGIAALQVYRRVRVGVLSSGNELQQPGEPLAPGRIYDANRPQLLALLAQAGTDPVDLGTVPDDMGQTLACLRSAAARCDVIISSGGASVGDADHMRAAVAQLGAIDSWRVAIKPGKPFAFGQVDGVPFLALPGNPVAAAVTYLLLAQPLLRRAAGGMAAAPQARQLPLTQPVHNPDERRHFLRARLVERQGVQWAEPFAQQGSAALSTLAQAALLLDIPAAATLPAGAPVRALILD</sequence>
<evidence type="ECO:0000259" key="7">
    <source>
        <dbReference type="SMART" id="SM00852"/>
    </source>
</evidence>
<dbReference type="SUPFAM" id="SSF63867">
    <property type="entry name" value="MoeA C-terminal domain-like"/>
    <property type="match status" value="1"/>
</dbReference>
<dbReference type="Gene3D" id="3.90.105.10">
    <property type="entry name" value="Molybdopterin biosynthesis moea protein, domain 2"/>
    <property type="match status" value="1"/>
</dbReference>